<evidence type="ECO:0000313" key="3">
    <source>
        <dbReference type="EnsemblMetazoa" id="XP_037873235.1"/>
    </source>
</evidence>
<evidence type="ECO:0000256" key="2">
    <source>
        <dbReference type="SAM" id="SignalP"/>
    </source>
</evidence>
<feature type="compositionally biased region" description="Low complexity" evidence="1">
    <location>
        <begin position="386"/>
        <end position="404"/>
    </location>
</feature>
<dbReference type="Proteomes" id="UP000005204">
    <property type="component" value="Unassembled WGS sequence"/>
</dbReference>
<proteinExistence type="predicted"/>
<name>A0A8R2M2T7_BOMMO</name>
<evidence type="ECO:0000313" key="4">
    <source>
        <dbReference type="Proteomes" id="UP000005204"/>
    </source>
</evidence>
<dbReference type="RefSeq" id="XP_037873235.1">
    <property type="nucleotide sequence ID" value="XM_038017307.2"/>
</dbReference>
<feature type="region of interest" description="Disordered" evidence="1">
    <location>
        <begin position="1421"/>
        <end position="1442"/>
    </location>
</feature>
<reference evidence="4" key="1">
    <citation type="journal article" date="2008" name="Insect Biochem. Mol. Biol.">
        <title>The genome of a lepidopteran model insect, the silkworm Bombyx mori.</title>
        <authorList>
            <consortium name="International Silkworm Genome Consortium"/>
        </authorList>
    </citation>
    <scope>NUCLEOTIDE SEQUENCE [LARGE SCALE GENOMIC DNA]</scope>
    <source>
        <strain evidence="4">p50T</strain>
    </source>
</reference>
<feature type="compositionally biased region" description="Basic residues" evidence="1">
    <location>
        <begin position="167"/>
        <end position="190"/>
    </location>
</feature>
<sequence length="2484" mass="283129">MLLINFLCLLYLMVPTECYTISKSNINNNRLDDGIGNFNLFDDATHQLAVRDRKTSFKHKKIKHETQNEALSRKTTRNSEIVYDNTELRPNLNRNAKTKRNLGVFWRKLKPKNHKSKIKTTVKTSIKNFTNNYNISRLTSSVAQNQMLKFTKKKRDIHTRLTTWRHHSKNHTATHKHANKTQKTTTRKQTSRVDENLHNVLANLTTKLYKLKEKYGIYNEEIGIPATDASTTKLMQLSDDENFGTAEIEALLDDMRSKAISTMAEQNPGVTDLITSSVTEATFKSDPLLKNLEIIPGLALSTLVFANKGANLNETVGIGSTESHDVRARSVKDEALSTAQKIEDKIQKGFKGFCKKLKKKVTRDFRKNDLQSTLRNPKKHHTPKLVPTSSVSHTVPTTTPKTHTYSAPSPILQPSKFARKNREMKYNDYNKYVNNYKAGTPPAMDDASMLPVYERMLEKSQENNIMNILATKDNIDRIKRTKNDIEVTKSNKNANVELYEYGEQMPDDLYYNMDKAETTSTDNDAPMNYDDVTSPNYDMNNVDNDVGTSTAQPVPEDTSYEGLSDKISYKAYVNGYKHYLNFQREQGNQNFSDMIKYQAHRHHNVDDIGKYILNKIPELPRVKRFFDDTDIEDQDSSTKSDESWFRKHFYIFIDNNPPKKYHTSETVSLKSPTTEKLVTCQRKNLSELELKDRVKLDLDKDKDDTEDFNLDELEKSLESDSIAKSTAEKSTTKEAATEDHLNKDNTDEITSQKFLDKLFRLNRKTTRDDLIDYDKDSDIRVNSFDETYDDDYNTEFIFADANDRIKRDEKKSTIFEITNRIFKTNNNKLDTKDLNGAKIYTTVPTTCSKDDNTTANLIKDILHIFQNNKKDDNKNNRHRRFSPLKRLKNIFRVKTDEKYTNVNYNIHDYELMTTDPDVTPMKYHTPASVEDIIEQIPNITADESFSTKINEHAEMEQAADTKGTQALPEFNGIKKDAYFRIDDFHVSTTNKLKTKPRKVYEDSLMNVNVKTVTAPREWLQADQGNEAYTKQKEYNVQVPDRDIVFKQSQLDKIPLAVIDKGVDESNRVAEKPQVYEPIDGDYNENRPNGTLNLEYSLFRFKNAARDFNRSQKSTPFPLDEVKPQEMDKKFTPPDYFGDLLIWHNDILNSDEVPTPWKDAVFNFEHSEYKIPKVDYLKEGKDYLKSLESKDNSAKEENAKFKTKINEISNKAARKVKNTELSQKFDQVKNDFDGKQNSFNDFVNNRGLTKAQVLIKTSERVGNRRTNSAKSVPSRDSAILVDTTLLSYDDDVGFLTNSLRQTAKNSPRSRIYSKKPDATSVITKTNRQPVQYFTTPLPMTMNDFEKFLKDNSLDVESVTSPITDLPTDDAETQKAKRMKAINQEINDDNNIKMDPENVFNYLDYLESGLFDDGDAELYRDKRQTSVDEDFDNGNDRSKGTTATDDLSKKDFDITIINVDDKKAAQHDAADSQVLDKAESTTEQINAKTGMSNLNKIEKAAKEFDFFKKLHNNQMYNRLFPKNNKIENTAGVLEATTKTIMASEELFQKLPIKLGNDPKRVRISSHSYKYDIIYHRPKKNQKGKGEISAVNPISEVTYCTEIEEEEQNSDDNIFSLPKRSRVRGNTEGFTNDVIETSVMPIEEFDVKLADRHKRDAKNQTFTARDVAAIEVIIDLIKNTEDKHTTQPDLDDVASKYPVNLSNSIQVHIGVPGAFISDKKRSLEPNKVRKVFSARMLTPVDVVYQVNSFDTNDVTSKTVEEHPSLLPGVYLLVDSSYPESFALKPVAASSDKNVKRPNVTVETATSAPPNAISKVTLSKDLISAINKQLMQLYNNLTTATKDKNATKHRKKRSINWKAIKKYFGYDRVCNCKCKANKTMCRACAASDAVIKELLFEFDNLGRYMREHCTEIQTYFWMNPSGGKKLKDSVHNIDKDLHDYYKRVKGKCQGRTCDAMGIIDKRDLVRSDTLKSKDPGVIFVKKLEQLARDVNVACKTATCYNEKLIKGSKRLFDAVANCISSKSFEKRSDCKNESYSVENISVNIICNDAKTSVDDSNDFTSNSLDTITENYNSVNWNIKKRNGKKHKGIKGLFKTKHKLGASNDEMTKQIDIGKREINQIDSPLISDAGGNFWNDYINRITRDDKSADENYIPTIGVGITVVQDDIEENKNYLSNVDGSSTHKDDGNNENVFPSVGSTVIQARAVTAEAGNGFTERTKIPELSGVNDSFDDDPETADITSNIKELLKLFDTLISVGKDTEISEYANEITTPSFSTASFKLNTTPIVAQKITHPITAKQTLQYTEKPSTEKKQIHTLTSQIPVEDRSDITDPRSTLTTTTHVAQTTASKAPLDNMKTRKDYIKNITENSTESSDDTLIVINEVKRDKCKNLLLAIIDFEINKLNREWIECANGELYKRRRCSEEDDKKIGIENIRTNLVNANANRNITTEKTSEKSKSTSHNVKVKGIFNKIANKLANKVARGTRKGDS</sequence>
<dbReference type="EnsemblMetazoa" id="XM_038017307.1">
    <property type="protein sequence ID" value="XP_037873235.1"/>
    <property type="gene ID" value="LOC101741243"/>
</dbReference>
<feature type="signal peptide" evidence="2">
    <location>
        <begin position="1"/>
        <end position="18"/>
    </location>
</feature>
<feature type="region of interest" description="Disordered" evidence="1">
    <location>
        <begin position="368"/>
        <end position="412"/>
    </location>
</feature>
<dbReference type="KEGG" id="bmor:101741243"/>
<keyword evidence="2" id="KW-0732">Signal</keyword>
<accession>A0A8R2M2T7</accession>
<feature type="region of interest" description="Disordered" evidence="1">
    <location>
        <begin position="167"/>
        <end position="191"/>
    </location>
</feature>
<protein>
    <submittedName>
        <fullName evidence="3">Uncharacterized protein</fullName>
    </submittedName>
</protein>
<feature type="chain" id="PRO_5035743279" evidence="2">
    <location>
        <begin position="19"/>
        <end position="2484"/>
    </location>
</feature>
<dbReference type="GeneID" id="101741243"/>
<evidence type="ECO:0000256" key="1">
    <source>
        <dbReference type="SAM" id="MobiDB-lite"/>
    </source>
</evidence>
<organism evidence="3 4">
    <name type="scientific">Bombyx mori</name>
    <name type="common">Silk moth</name>
    <dbReference type="NCBI Taxonomy" id="7091"/>
    <lineage>
        <taxon>Eukaryota</taxon>
        <taxon>Metazoa</taxon>
        <taxon>Ecdysozoa</taxon>
        <taxon>Arthropoda</taxon>
        <taxon>Hexapoda</taxon>
        <taxon>Insecta</taxon>
        <taxon>Pterygota</taxon>
        <taxon>Neoptera</taxon>
        <taxon>Endopterygota</taxon>
        <taxon>Lepidoptera</taxon>
        <taxon>Glossata</taxon>
        <taxon>Ditrysia</taxon>
        <taxon>Bombycoidea</taxon>
        <taxon>Bombycidae</taxon>
        <taxon>Bombycinae</taxon>
        <taxon>Bombyx</taxon>
    </lineage>
</organism>
<feature type="compositionally biased region" description="Basic and acidic residues" evidence="1">
    <location>
        <begin position="726"/>
        <end position="744"/>
    </location>
</feature>
<keyword evidence="4" id="KW-1185">Reference proteome</keyword>
<reference evidence="3" key="2">
    <citation type="submission" date="2022-06" db="UniProtKB">
        <authorList>
            <consortium name="EnsemblMetazoa"/>
        </authorList>
    </citation>
    <scope>IDENTIFICATION</scope>
    <source>
        <strain evidence="3">p50T (Dazao)</strain>
    </source>
</reference>
<feature type="region of interest" description="Disordered" evidence="1">
    <location>
        <begin position="719"/>
        <end position="744"/>
    </location>
</feature>